<gene>
    <name evidence="1" type="ORF">C0Q70_01467</name>
</gene>
<dbReference type="Proteomes" id="UP000245119">
    <property type="component" value="Linkage Group LG1"/>
</dbReference>
<sequence length="658" mass="73675">MVPDDKVELDLSTYELLEFEVESFSEINGNERIQFISHKCYGRGKSLEDLTVPRMPFVCQNQKEDKHMMSASVSESRHSQRHTFKGRGRGRARLLQEQHMSSVPGHQSNSFKYIASNHIPTSLEGGYSMVVQNTDESYPTLTDSSCSQQLKVTSETCSEFSPLNISHISTNHDGKCDKEAGKAKKKKIKYRTLTSFITEACSETKPQLKYLERNNYADVNHKPDSGGRHSVLQPSLHETSFLDSDYCGSNHQLPTTFTHYVAKDLSKEEVSYDTSFDSLGLQNEENGEHVDEDVSCLDAMEKSMTCDGSDAKHVLENISVVYTTTSTMCEKSNECCAIDNSSQKLLTSAEGDTTIEDLEDVKHPSENNDKVAKNRPVVMNEENREHADEEGITEKRITCDGSDAKHVSEKISVAYTTTSTICEKINECCAIDNSSQKLLTSAEGDTTIEDLEDVKHPSENNDKVARNGPVVMNEENREHADEEGIMEKRISCDGSDAKNLSESISADYTTTSTMCEQIHECFMVDNSSQKLSTTAKREETIKDLEDVNHPSKNRNKGIINEPVTKKLYSSWKLEGSDVIQIDNVPKKCGKELETLVASFATILTSMKKAKKGTNSFRFKLNSKEACDWTVSCLHKAEIFPDTVLNCYLVEEELPNTEL</sequence>
<name>A0A2T7PZJ0_POMCA</name>
<dbReference type="AlphaFoldDB" id="A0A2T7PZJ0"/>
<accession>A0A2T7PZJ0</accession>
<keyword evidence="2" id="KW-1185">Reference proteome</keyword>
<reference evidence="1 2" key="1">
    <citation type="submission" date="2018-04" db="EMBL/GenBank/DDBJ databases">
        <title>The genome of golden apple snail Pomacea canaliculata provides insight into stress tolerance and invasive adaptation.</title>
        <authorList>
            <person name="Liu C."/>
            <person name="Liu B."/>
            <person name="Ren Y."/>
            <person name="Zhang Y."/>
            <person name="Wang H."/>
            <person name="Li S."/>
            <person name="Jiang F."/>
            <person name="Yin L."/>
            <person name="Zhang G."/>
            <person name="Qian W."/>
            <person name="Fan W."/>
        </authorList>
    </citation>
    <scope>NUCLEOTIDE SEQUENCE [LARGE SCALE GENOMIC DNA]</scope>
    <source>
        <strain evidence="1">SZHN2017</strain>
        <tissue evidence="1">Muscle</tissue>
    </source>
</reference>
<protein>
    <submittedName>
        <fullName evidence="1">Uncharacterized protein</fullName>
    </submittedName>
</protein>
<organism evidence="1 2">
    <name type="scientific">Pomacea canaliculata</name>
    <name type="common">Golden apple snail</name>
    <dbReference type="NCBI Taxonomy" id="400727"/>
    <lineage>
        <taxon>Eukaryota</taxon>
        <taxon>Metazoa</taxon>
        <taxon>Spiralia</taxon>
        <taxon>Lophotrochozoa</taxon>
        <taxon>Mollusca</taxon>
        <taxon>Gastropoda</taxon>
        <taxon>Caenogastropoda</taxon>
        <taxon>Architaenioglossa</taxon>
        <taxon>Ampullarioidea</taxon>
        <taxon>Ampullariidae</taxon>
        <taxon>Pomacea</taxon>
    </lineage>
</organism>
<proteinExistence type="predicted"/>
<dbReference type="EMBL" id="PZQS01000001">
    <property type="protein sequence ID" value="PVD38843.1"/>
    <property type="molecule type" value="Genomic_DNA"/>
</dbReference>
<evidence type="ECO:0000313" key="2">
    <source>
        <dbReference type="Proteomes" id="UP000245119"/>
    </source>
</evidence>
<comment type="caution">
    <text evidence="1">The sequence shown here is derived from an EMBL/GenBank/DDBJ whole genome shotgun (WGS) entry which is preliminary data.</text>
</comment>
<evidence type="ECO:0000313" key="1">
    <source>
        <dbReference type="EMBL" id="PVD38843.1"/>
    </source>
</evidence>